<proteinExistence type="predicted"/>
<sequence length="37" mass="4381">MNQIGQPSIPEYHFGNGNPSALFYFEEWRYVSQSQEE</sequence>
<dbReference type="AlphaFoldDB" id="A0A139RFL1"/>
<organism evidence="1 2">
    <name type="scientific">Streptococcus oralis</name>
    <dbReference type="NCBI Taxonomy" id="1303"/>
    <lineage>
        <taxon>Bacteria</taxon>
        <taxon>Bacillati</taxon>
        <taxon>Bacillota</taxon>
        <taxon>Bacilli</taxon>
        <taxon>Lactobacillales</taxon>
        <taxon>Streptococcaceae</taxon>
        <taxon>Streptococcus</taxon>
    </lineage>
</organism>
<dbReference type="Proteomes" id="UP000072989">
    <property type="component" value="Unassembled WGS sequence"/>
</dbReference>
<dbReference type="PATRIC" id="fig|1303.87.peg.2030"/>
<accession>A0A139RFL1</accession>
<comment type="caution">
    <text evidence="1">The sequence shown here is derived from an EMBL/GenBank/DDBJ whole genome shotgun (WGS) entry which is preliminary data.</text>
</comment>
<gene>
    <name evidence="1" type="ORF">SORDD17_01696</name>
</gene>
<evidence type="ECO:0000313" key="1">
    <source>
        <dbReference type="EMBL" id="KXU13521.1"/>
    </source>
</evidence>
<reference evidence="1 2" key="1">
    <citation type="submission" date="2016-01" db="EMBL/GenBank/DDBJ databases">
        <title>Highly variable Streptococcus oralis are common among viridans streptococci isolated from primates.</title>
        <authorList>
            <person name="Denapaite D."/>
            <person name="Rieger M."/>
            <person name="Koendgen S."/>
            <person name="Brueckner R."/>
            <person name="Ochigava I."/>
            <person name="Kappeler P."/>
            <person name="Maetz-Rensing K."/>
            <person name="Leendertz F."/>
            <person name="Hakenbeck R."/>
        </authorList>
    </citation>
    <scope>NUCLEOTIDE SEQUENCE [LARGE SCALE GENOMIC DNA]</scope>
    <source>
        <strain evidence="1 2">DD17</strain>
    </source>
</reference>
<evidence type="ECO:0000313" key="2">
    <source>
        <dbReference type="Proteomes" id="UP000072989"/>
    </source>
</evidence>
<dbReference type="EMBL" id="LQZE01000361">
    <property type="protein sequence ID" value="KXU13521.1"/>
    <property type="molecule type" value="Genomic_DNA"/>
</dbReference>
<name>A0A139RFL1_STROR</name>
<protein>
    <submittedName>
        <fullName evidence="1">Uncharacterized protein</fullName>
    </submittedName>
</protein>